<accession>A0A0F9VCT1</accession>
<protein>
    <submittedName>
        <fullName evidence="1">Uncharacterized protein</fullName>
    </submittedName>
</protein>
<organism evidence="1">
    <name type="scientific">marine sediment metagenome</name>
    <dbReference type="NCBI Taxonomy" id="412755"/>
    <lineage>
        <taxon>unclassified sequences</taxon>
        <taxon>metagenomes</taxon>
        <taxon>ecological metagenomes</taxon>
    </lineage>
</organism>
<proteinExistence type="predicted"/>
<dbReference type="EMBL" id="LAZR01000384">
    <property type="protein sequence ID" value="KKN71366.1"/>
    <property type="molecule type" value="Genomic_DNA"/>
</dbReference>
<reference evidence="1" key="1">
    <citation type="journal article" date="2015" name="Nature">
        <title>Complex archaea that bridge the gap between prokaryotes and eukaryotes.</title>
        <authorList>
            <person name="Spang A."/>
            <person name="Saw J.H."/>
            <person name="Jorgensen S.L."/>
            <person name="Zaremba-Niedzwiedzka K."/>
            <person name="Martijn J."/>
            <person name="Lind A.E."/>
            <person name="van Eijk R."/>
            <person name="Schleper C."/>
            <person name="Guy L."/>
            <person name="Ettema T.J."/>
        </authorList>
    </citation>
    <scope>NUCLEOTIDE SEQUENCE</scope>
</reference>
<gene>
    <name evidence="1" type="ORF">LCGC14_0420880</name>
</gene>
<comment type="caution">
    <text evidence="1">The sequence shown here is derived from an EMBL/GenBank/DDBJ whole genome shotgun (WGS) entry which is preliminary data.</text>
</comment>
<sequence>MIMSKVQYNPSTLKVSYNAATNKVQIIECPVGSITLTFSSVVECSPCKEYPPDSSEFHCWPSDLNTTFVLTGGITGPGGCLCWGKFQDSWCIGVCCYNVGANMGKLEIVAAYDGYDVDNGGIGFYANNVGGDASSANNQLVSSDCLDLSSVAIGTIECVDESTCESALGTGTWIAGYDGSVSISFS</sequence>
<evidence type="ECO:0000313" key="1">
    <source>
        <dbReference type="EMBL" id="KKN71366.1"/>
    </source>
</evidence>
<name>A0A0F9VCT1_9ZZZZ</name>
<dbReference type="AlphaFoldDB" id="A0A0F9VCT1"/>